<dbReference type="Pfam" id="PF07238">
    <property type="entry name" value="PilZ"/>
    <property type="match status" value="1"/>
</dbReference>
<gene>
    <name evidence="2" type="ORF">A9R00_10120</name>
</gene>
<reference evidence="3" key="1">
    <citation type="journal article" date="2017" name="Proc. Natl. Acad. Sci. U.S.A.">
        <title>Simulation of Deepwater Horizon oil plume reveals substrate specialization within a complex community of hydrocarbon degraders.</title>
        <authorList>
            <person name="Hu P."/>
            <person name="Dubinsky E.A."/>
            <person name="Probst A.J."/>
            <person name="Wang J."/>
            <person name="Sieber C.M.K."/>
            <person name="Tom L.M."/>
            <person name="Gardinali P."/>
            <person name="Banfield J.F."/>
            <person name="Atlas R.M."/>
            <person name="Andersen G.L."/>
        </authorList>
    </citation>
    <scope>NUCLEOTIDE SEQUENCE [LARGE SCALE GENOMIC DNA]</scope>
</reference>
<proteinExistence type="predicted"/>
<dbReference type="Proteomes" id="UP000227088">
    <property type="component" value="Unassembled WGS sequence"/>
</dbReference>
<accession>A0A1Y5HT58</accession>
<dbReference type="AlphaFoldDB" id="A0A1Y5HT58"/>
<dbReference type="Gene3D" id="2.40.10.220">
    <property type="entry name" value="predicted glycosyltransferase like domains"/>
    <property type="match status" value="1"/>
</dbReference>
<evidence type="ECO:0000313" key="2">
    <source>
        <dbReference type="EMBL" id="OUS38983.1"/>
    </source>
</evidence>
<evidence type="ECO:0000313" key="3">
    <source>
        <dbReference type="Proteomes" id="UP000227088"/>
    </source>
</evidence>
<name>A0A1Y5HT58_OLEAN</name>
<dbReference type="EMBL" id="MABE01000589">
    <property type="protein sequence ID" value="OUS38983.1"/>
    <property type="molecule type" value="Genomic_DNA"/>
</dbReference>
<feature type="domain" description="PilZ" evidence="1">
    <location>
        <begin position="89"/>
        <end position="168"/>
    </location>
</feature>
<sequence length="182" mass="20587">MSDERRRFFRIDDEAEVSFKTISDDEYQAWSEGQQDEESENFAKIESEIGIALSNLKSQQPQLAKICELLNQKINLTMTNNPKANAFVNDGELKPINLSACGISFHSDEDLNQNQSILLQLKLKPSNVSIVTTGKVVGSGSKGDKNIIRVDFQQLGENYQDLLMQHLFHVQSRALKKQRGEE</sequence>
<organism evidence="2 3">
    <name type="scientific">Oleispira antarctica</name>
    <dbReference type="NCBI Taxonomy" id="188908"/>
    <lineage>
        <taxon>Bacteria</taxon>
        <taxon>Pseudomonadati</taxon>
        <taxon>Pseudomonadota</taxon>
        <taxon>Gammaproteobacteria</taxon>
        <taxon>Oceanospirillales</taxon>
        <taxon>Oceanospirillaceae</taxon>
        <taxon>Oleispira</taxon>
    </lineage>
</organism>
<dbReference type="InterPro" id="IPR009875">
    <property type="entry name" value="PilZ_domain"/>
</dbReference>
<protein>
    <recommendedName>
        <fullName evidence="1">PilZ domain-containing protein</fullName>
    </recommendedName>
</protein>
<evidence type="ECO:0000259" key="1">
    <source>
        <dbReference type="Pfam" id="PF07238"/>
    </source>
</evidence>
<comment type="caution">
    <text evidence="2">The sequence shown here is derived from an EMBL/GenBank/DDBJ whole genome shotgun (WGS) entry which is preliminary data.</text>
</comment>
<dbReference type="GO" id="GO:0035438">
    <property type="term" value="F:cyclic-di-GMP binding"/>
    <property type="evidence" value="ECO:0007669"/>
    <property type="project" value="InterPro"/>
</dbReference>